<dbReference type="OrthoDB" id="220712at2157"/>
<dbReference type="AlphaFoldDB" id="A0A4D6HGN1"/>
<evidence type="ECO:0000259" key="1">
    <source>
        <dbReference type="Pfam" id="PF01850"/>
    </source>
</evidence>
<dbReference type="RefSeq" id="WP_049992710.1">
    <property type="nucleotide sequence ID" value="NZ_CP031310.1"/>
</dbReference>
<name>A0A4D6HGN1_9EURY</name>
<dbReference type="InterPro" id="IPR002716">
    <property type="entry name" value="PIN_dom"/>
</dbReference>
<dbReference type="SUPFAM" id="SSF88723">
    <property type="entry name" value="PIN domain-like"/>
    <property type="match status" value="1"/>
</dbReference>
<dbReference type="KEGG" id="hsn:DV733_14600"/>
<dbReference type="EMBL" id="CP031310">
    <property type="protein sequence ID" value="QCC52386.1"/>
    <property type="molecule type" value="Genomic_DNA"/>
</dbReference>
<keyword evidence="3" id="KW-1185">Reference proteome</keyword>
<evidence type="ECO:0000313" key="3">
    <source>
        <dbReference type="Proteomes" id="UP000296706"/>
    </source>
</evidence>
<dbReference type="Proteomes" id="UP000296706">
    <property type="component" value="Chromosome"/>
</dbReference>
<dbReference type="InterPro" id="IPR029060">
    <property type="entry name" value="PIN-like_dom_sf"/>
</dbReference>
<dbReference type="Pfam" id="PF01850">
    <property type="entry name" value="PIN"/>
    <property type="match status" value="1"/>
</dbReference>
<sequence length="145" mass="16084">MTVVFDAEPLLAFSFDEPGASDVERWLDLVYDGDRDGYIATINLAEFRYVAARLTSIERADAHIDALRDIGVTTYDVDGLWRQASDLKTTYSPALGDAYALAAARDLDEDRQGVTLLVGADDDYDVLETDAGFDHLIERFRTEPG</sequence>
<gene>
    <name evidence="2" type="ORF">DV733_14600</name>
</gene>
<feature type="domain" description="PIN" evidence="1">
    <location>
        <begin position="3"/>
        <end position="110"/>
    </location>
</feature>
<accession>A0A4D6HGN1</accession>
<protein>
    <submittedName>
        <fullName evidence="2">Type II toxin-antitoxin system VapC family toxin</fullName>
    </submittedName>
</protein>
<dbReference type="GeneID" id="39849115"/>
<dbReference type="STRING" id="1457250.GCA_000755225_01792"/>
<evidence type="ECO:0000313" key="2">
    <source>
        <dbReference type="EMBL" id="QCC52386.1"/>
    </source>
</evidence>
<reference evidence="2 3" key="1">
    <citation type="journal article" date="2019" name="Nat. Commun.">
        <title>A new type of DNA phosphorothioation-based antiviral system in archaea.</title>
        <authorList>
            <person name="Xiong L."/>
            <person name="Liu S."/>
            <person name="Chen S."/>
            <person name="Xiao Y."/>
            <person name="Zhu B."/>
            <person name="Gao Y."/>
            <person name="Zhang Y."/>
            <person name="Chen B."/>
            <person name="Luo J."/>
            <person name="Deng Z."/>
            <person name="Chen X."/>
            <person name="Wang L."/>
            <person name="Chen S."/>
        </authorList>
    </citation>
    <scope>NUCLEOTIDE SEQUENCE [LARGE SCALE GENOMIC DNA]</scope>
    <source>
        <strain evidence="2 3">CBA1105</strain>
    </source>
</reference>
<organism evidence="2 3">
    <name type="scientific">Halapricum salinum</name>
    <dbReference type="NCBI Taxonomy" id="1457250"/>
    <lineage>
        <taxon>Archaea</taxon>
        <taxon>Methanobacteriati</taxon>
        <taxon>Methanobacteriota</taxon>
        <taxon>Stenosarchaea group</taxon>
        <taxon>Halobacteria</taxon>
        <taxon>Halobacteriales</taxon>
        <taxon>Haloarculaceae</taxon>
        <taxon>Halapricum</taxon>
    </lineage>
</organism>
<dbReference type="Gene3D" id="3.40.50.1010">
    <property type="entry name" value="5'-nuclease"/>
    <property type="match status" value="1"/>
</dbReference>
<proteinExistence type="predicted"/>